<name>A0A5N5TPG2_9CRUS</name>
<protein>
    <submittedName>
        <fullName evidence="1">Uncharacterized protein</fullName>
    </submittedName>
</protein>
<keyword evidence="2" id="KW-1185">Reference proteome</keyword>
<feature type="non-terminal residue" evidence="1">
    <location>
        <position position="1"/>
    </location>
</feature>
<sequence>LRRNIPRSCTREPERRYHKRNSHIKVYCVNIVIENGKIKVVNGVSILTLDSFWYGQILTRIPVLCDFTSAFNIQNFVASVKIGNLKEKRIETDSYT</sequence>
<gene>
    <name evidence="1" type="ORF">Anas_00239</name>
</gene>
<evidence type="ECO:0000313" key="2">
    <source>
        <dbReference type="Proteomes" id="UP000326759"/>
    </source>
</evidence>
<evidence type="ECO:0000313" key="1">
    <source>
        <dbReference type="EMBL" id="KAB7508058.1"/>
    </source>
</evidence>
<proteinExistence type="predicted"/>
<dbReference type="Proteomes" id="UP000326759">
    <property type="component" value="Unassembled WGS sequence"/>
</dbReference>
<reference evidence="1 2" key="1">
    <citation type="journal article" date="2019" name="PLoS Biol.">
        <title>Sex chromosomes control vertical transmission of feminizing Wolbachia symbionts in an isopod.</title>
        <authorList>
            <person name="Becking T."/>
            <person name="Chebbi M.A."/>
            <person name="Giraud I."/>
            <person name="Moumen B."/>
            <person name="Laverre T."/>
            <person name="Caubet Y."/>
            <person name="Peccoud J."/>
            <person name="Gilbert C."/>
            <person name="Cordaux R."/>
        </authorList>
    </citation>
    <scope>NUCLEOTIDE SEQUENCE [LARGE SCALE GENOMIC DNA]</scope>
    <source>
        <strain evidence="1">ANa2</strain>
        <tissue evidence="1">Whole body excluding digestive tract and cuticle</tissue>
    </source>
</reference>
<dbReference type="EMBL" id="SEYY01000082">
    <property type="protein sequence ID" value="KAB7508058.1"/>
    <property type="molecule type" value="Genomic_DNA"/>
</dbReference>
<comment type="caution">
    <text evidence="1">The sequence shown here is derived from an EMBL/GenBank/DDBJ whole genome shotgun (WGS) entry which is preliminary data.</text>
</comment>
<organism evidence="1 2">
    <name type="scientific">Armadillidium nasatum</name>
    <dbReference type="NCBI Taxonomy" id="96803"/>
    <lineage>
        <taxon>Eukaryota</taxon>
        <taxon>Metazoa</taxon>
        <taxon>Ecdysozoa</taxon>
        <taxon>Arthropoda</taxon>
        <taxon>Crustacea</taxon>
        <taxon>Multicrustacea</taxon>
        <taxon>Malacostraca</taxon>
        <taxon>Eumalacostraca</taxon>
        <taxon>Peracarida</taxon>
        <taxon>Isopoda</taxon>
        <taxon>Oniscidea</taxon>
        <taxon>Crinocheta</taxon>
        <taxon>Armadillidiidae</taxon>
        <taxon>Armadillidium</taxon>
    </lineage>
</organism>
<accession>A0A5N5TPG2</accession>
<dbReference type="AlphaFoldDB" id="A0A5N5TPG2"/>